<keyword evidence="1" id="KW-0004">4Fe-4S</keyword>
<dbReference type="InterPro" id="IPR050294">
    <property type="entry name" value="RnfB_subfamily"/>
</dbReference>
<feature type="domain" description="4Fe-4S ferredoxin-type" evidence="6">
    <location>
        <begin position="124"/>
        <end position="157"/>
    </location>
</feature>
<dbReference type="AlphaFoldDB" id="A0A327KRP3"/>
<keyword evidence="5" id="KW-0411">Iron-sulfur</keyword>
<dbReference type="Pfam" id="PF12838">
    <property type="entry name" value="Fer4_7"/>
    <property type="match status" value="1"/>
</dbReference>
<accession>A0A327KRP3</accession>
<evidence type="ECO:0000256" key="4">
    <source>
        <dbReference type="ARBA" id="ARBA00023004"/>
    </source>
</evidence>
<evidence type="ECO:0000313" key="7">
    <source>
        <dbReference type="EMBL" id="RAI41620.1"/>
    </source>
</evidence>
<feature type="domain" description="4Fe-4S ferredoxin-type" evidence="6">
    <location>
        <begin position="2"/>
        <end position="22"/>
    </location>
</feature>
<dbReference type="InterPro" id="IPR017896">
    <property type="entry name" value="4Fe4S_Fe-S-bd"/>
</dbReference>
<dbReference type="Proteomes" id="UP000248863">
    <property type="component" value="Unassembled WGS sequence"/>
</dbReference>
<dbReference type="OrthoDB" id="9779457at2"/>
<dbReference type="SUPFAM" id="SSF54862">
    <property type="entry name" value="4Fe-4S ferredoxins"/>
    <property type="match status" value="1"/>
</dbReference>
<dbReference type="PANTHER" id="PTHR42859:SF17">
    <property type="entry name" value="ELECTRON TRANSPORT PROTEIN HYDN-RELATED"/>
    <property type="match status" value="1"/>
</dbReference>
<proteinExistence type="predicted"/>
<comment type="caution">
    <text evidence="7">The sequence shown here is derived from an EMBL/GenBank/DDBJ whole genome shotgun (WGS) entry which is preliminary data.</text>
</comment>
<evidence type="ECO:0000256" key="5">
    <source>
        <dbReference type="ARBA" id="ARBA00023014"/>
    </source>
</evidence>
<evidence type="ECO:0000313" key="8">
    <source>
        <dbReference type="Proteomes" id="UP000248863"/>
    </source>
</evidence>
<dbReference type="InterPro" id="IPR017900">
    <property type="entry name" value="4Fe4S_Fe_S_CS"/>
</dbReference>
<dbReference type="GO" id="GO:0046872">
    <property type="term" value="F:metal ion binding"/>
    <property type="evidence" value="ECO:0007669"/>
    <property type="project" value="UniProtKB-KW"/>
</dbReference>
<evidence type="ECO:0000259" key="6">
    <source>
        <dbReference type="PROSITE" id="PS51379"/>
    </source>
</evidence>
<keyword evidence="3" id="KW-0677">Repeat</keyword>
<organism evidence="7 8">
    <name type="scientific">Rhodoplanes elegans</name>
    <dbReference type="NCBI Taxonomy" id="29408"/>
    <lineage>
        <taxon>Bacteria</taxon>
        <taxon>Pseudomonadati</taxon>
        <taxon>Pseudomonadota</taxon>
        <taxon>Alphaproteobacteria</taxon>
        <taxon>Hyphomicrobiales</taxon>
        <taxon>Nitrobacteraceae</taxon>
        <taxon>Rhodoplanes</taxon>
    </lineage>
</organism>
<dbReference type="Gene3D" id="3.30.70.20">
    <property type="match status" value="2"/>
</dbReference>
<dbReference type="EMBL" id="NPEU01000013">
    <property type="protein sequence ID" value="RAI41620.1"/>
    <property type="molecule type" value="Genomic_DNA"/>
</dbReference>
<dbReference type="GO" id="GO:0051539">
    <property type="term" value="F:4 iron, 4 sulfur cluster binding"/>
    <property type="evidence" value="ECO:0007669"/>
    <property type="project" value="UniProtKB-KW"/>
</dbReference>
<dbReference type="Pfam" id="PF00037">
    <property type="entry name" value="Fer4"/>
    <property type="match status" value="1"/>
</dbReference>
<evidence type="ECO:0000256" key="1">
    <source>
        <dbReference type="ARBA" id="ARBA00022485"/>
    </source>
</evidence>
<dbReference type="PROSITE" id="PS51379">
    <property type="entry name" value="4FE4S_FER_2"/>
    <property type="match status" value="3"/>
</dbReference>
<gene>
    <name evidence="7" type="ORF">CH338_02540</name>
</gene>
<keyword evidence="2" id="KW-0479">Metal-binding</keyword>
<keyword evidence="8" id="KW-1185">Reference proteome</keyword>
<name>A0A327KRP3_9BRAD</name>
<reference evidence="7 8" key="1">
    <citation type="submission" date="2017-07" db="EMBL/GenBank/DDBJ databases">
        <title>Draft Genome Sequences of Select Purple Nonsulfur Bacteria.</title>
        <authorList>
            <person name="Lasarre B."/>
            <person name="Mckinlay J.B."/>
        </authorList>
    </citation>
    <scope>NUCLEOTIDE SEQUENCE [LARGE SCALE GENOMIC DNA]</scope>
    <source>
        <strain evidence="7 8">DSM 11907</strain>
    </source>
</reference>
<evidence type="ECO:0000256" key="2">
    <source>
        <dbReference type="ARBA" id="ARBA00022723"/>
    </source>
</evidence>
<dbReference type="CDD" id="cd10554">
    <property type="entry name" value="HycB_like"/>
    <property type="match status" value="1"/>
</dbReference>
<dbReference type="PROSITE" id="PS00198">
    <property type="entry name" value="4FE4S_FER_1"/>
    <property type="match status" value="1"/>
</dbReference>
<evidence type="ECO:0000256" key="3">
    <source>
        <dbReference type="ARBA" id="ARBA00022737"/>
    </source>
</evidence>
<dbReference type="PANTHER" id="PTHR42859">
    <property type="entry name" value="OXIDOREDUCTASE"/>
    <property type="match status" value="1"/>
</dbReference>
<feature type="domain" description="4Fe-4S ferredoxin-type" evidence="6">
    <location>
        <begin position="80"/>
        <end position="109"/>
    </location>
</feature>
<protein>
    <submittedName>
        <fullName evidence="7">Effector protein</fullName>
    </submittedName>
</protein>
<keyword evidence="4" id="KW-0408">Iron</keyword>
<sequence>MNRLIVSEPSKCIGCRTCEVACVLAHSRTNTVGAMSKTDFAPRLKLIRTLKISTPVTCHHCDDAPCLNACPAGAIVYRADTVQVDQERCIGCKTCVVACPFGAMDVISVPATRSFAGVQIASGTKAEAHKCDLCIGREAGPACAEACPTKALHVMDANALEATRKLRQEQAALEAPGLGAVA</sequence>